<dbReference type="EMBL" id="BK059105">
    <property type="protein sequence ID" value="DAE31174.1"/>
    <property type="molecule type" value="Genomic_DNA"/>
</dbReference>
<reference evidence="1" key="1">
    <citation type="journal article" date="2021" name="Proc. Natl. Acad. Sci. U.S.A.">
        <title>A Catalog of Tens of Thousands of Viruses from Human Metagenomes Reveals Hidden Associations with Chronic Diseases.</title>
        <authorList>
            <person name="Tisza M.J."/>
            <person name="Buck C.B."/>
        </authorList>
    </citation>
    <scope>NUCLEOTIDE SEQUENCE</scope>
    <source>
        <strain evidence="1">CtML55</strain>
    </source>
</reference>
<protein>
    <submittedName>
        <fullName evidence="1">Uncharacterized protein</fullName>
    </submittedName>
</protein>
<sequence>MDGLLIFLIFFLCNEDKIISFHSLSSKAFFSNENIVCFFLSIILSQG</sequence>
<organism evidence="1">
    <name type="scientific">virus sp. ctML55</name>
    <dbReference type="NCBI Taxonomy" id="2827627"/>
    <lineage>
        <taxon>Viruses</taxon>
    </lineage>
</organism>
<evidence type="ECO:0000313" key="1">
    <source>
        <dbReference type="EMBL" id="DAE31174.1"/>
    </source>
</evidence>
<name>A0A8S5RIF9_9VIRU</name>
<accession>A0A8S5RIF9</accession>
<proteinExistence type="predicted"/>